<comment type="subcellular location">
    <subcellularLocation>
        <location evidence="2">Cell membrane</location>
    </subcellularLocation>
    <subcellularLocation>
        <location evidence="1">Membrane</location>
        <topology evidence="1">Single-pass membrane protein</topology>
    </subcellularLocation>
</comment>
<dbReference type="SUPFAM" id="SSF56519">
    <property type="entry name" value="Penicillin binding protein dimerisation domain"/>
    <property type="match status" value="1"/>
</dbReference>
<evidence type="ECO:0000256" key="1">
    <source>
        <dbReference type="ARBA" id="ARBA00004167"/>
    </source>
</evidence>
<evidence type="ECO:0000256" key="9">
    <source>
        <dbReference type="ARBA" id="ARBA00023316"/>
    </source>
</evidence>
<dbReference type="PANTHER" id="PTHR30627:SF2">
    <property type="entry name" value="PEPTIDOGLYCAN D,D-TRANSPEPTIDASE MRDA"/>
    <property type="match status" value="1"/>
</dbReference>
<dbReference type="SUPFAM" id="SSF56601">
    <property type="entry name" value="beta-lactamase/transpeptidase-like"/>
    <property type="match status" value="1"/>
</dbReference>
<organism evidence="14 15">
    <name type="scientific">Candidatus Yanofskybacteria bacterium RIFCSPHIGHO2_01_FULL_41_53</name>
    <dbReference type="NCBI Taxonomy" id="1802663"/>
    <lineage>
        <taxon>Bacteria</taxon>
        <taxon>Candidatus Yanofskyibacteriota</taxon>
    </lineage>
</organism>
<keyword evidence="10" id="KW-0175">Coiled coil</keyword>
<gene>
    <name evidence="14" type="ORF">A2650_03135</name>
</gene>
<evidence type="ECO:0000313" key="14">
    <source>
        <dbReference type="EMBL" id="OGN00571.1"/>
    </source>
</evidence>
<keyword evidence="7 11" id="KW-1133">Transmembrane helix</keyword>
<keyword evidence="9" id="KW-0961">Cell wall biogenesis/degradation</keyword>
<evidence type="ECO:0000256" key="6">
    <source>
        <dbReference type="ARBA" id="ARBA00022984"/>
    </source>
</evidence>
<keyword evidence="5" id="KW-0133">Cell shape</keyword>
<evidence type="ECO:0000313" key="15">
    <source>
        <dbReference type="Proteomes" id="UP000177117"/>
    </source>
</evidence>
<evidence type="ECO:0000259" key="12">
    <source>
        <dbReference type="Pfam" id="PF00905"/>
    </source>
</evidence>
<dbReference type="Proteomes" id="UP000177117">
    <property type="component" value="Unassembled WGS sequence"/>
</dbReference>
<dbReference type="GO" id="GO:0008360">
    <property type="term" value="P:regulation of cell shape"/>
    <property type="evidence" value="ECO:0007669"/>
    <property type="project" value="UniProtKB-KW"/>
</dbReference>
<evidence type="ECO:0000256" key="8">
    <source>
        <dbReference type="ARBA" id="ARBA00023136"/>
    </source>
</evidence>
<dbReference type="InterPro" id="IPR005311">
    <property type="entry name" value="PBP_dimer"/>
</dbReference>
<evidence type="ECO:0000256" key="2">
    <source>
        <dbReference type="ARBA" id="ARBA00004236"/>
    </source>
</evidence>
<feature type="coiled-coil region" evidence="10">
    <location>
        <begin position="111"/>
        <end position="138"/>
    </location>
</feature>
<dbReference type="Gene3D" id="3.40.710.10">
    <property type="entry name" value="DD-peptidase/beta-lactamase superfamily"/>
    <property type="match status" value="1"/>
</dbReference>
<dbReference type="GO" id="GO:0008658">
    <property type="term" value="F:penicillin binding"/>
    <property type="evidence" value="ECO:0007669"/>
    <property type="project" value="InterPro"/>
</dbReference>
<dbReference type="InterPro" id="IPR012338">
    <property type="entry name" value="Beta-lactam/transpept-like"/>
</dbReference>
<dbReference type="InterPro" id="IPR050515">
    <property type="entry name" value="Beta-lactam/transpept"/>
</dbReference>
<dbReference type="EMBL" id="MGJD01000019">
    <property type="protein sequence ID" value="OGN00571.1"/>
    <property type="molecule type" value="Genomic_DNA"/>
</dbReference>
<sequence length="629" mass="70351">MSLRTNKTYRISINNDEWVTPEETFLDSGSEHSDIERPISGSIFRFFLALFAISAVTLAVFLFKTAIIEHKIFSKLAFQNKSANFPLPPPRGMIIDRNGQSLVKNIAIFNLLAIARELKESEENLDSHIAKIAAILDQSEEFLNVFIQEQMKLNSTFFVQFDLTKEQALAVKYLNLPGFYVVPDTKREYISGQKISQIIGYTGKVSKEDLEDDYYYTTDTVGRLGIESQYEKILRGDHGNIFFSRENAEYVTRDSRPGNTIVLNVDRDLQIKFHDEIFAVLRESGLARAAGIIQDPRDGAILSLVSFPSFDNNIFSSTISEREYKNLFENKAKPLFNRVISGLYNPGSTIKPFIGMTALQEKVVSPEDTINDCISLTVPNPFDLANPYIFRNWRSEFGPFNLKRAIANSCNIYFFTVGGGHNNVKGLGAEKIAEYLKLALADATLGVDLPGEVNGFIPTPEWKLKEKGEPWYLGDTYNISIGQGDLLLTPLWLNGYVSAIANDGIIYKPRVAQKIVKNDGETPELFNPEPVGSLPFSKEIIDEMKIAMRETVISGTAQILNDLPVKVGAKTGTAEVIKGQTINSLFTVFAPYDNPQISMTILIEGSALNQGLAIRAANSVLKWYFDNDR</sequence>
<comment type="caution">
    <text evidence="14">The sequence shown here is derived from an EMBL/GenBank/DDBJ whole genome shotgun (WGS) entry which is preliminary data.</text>
</comment>
<evidence type="ECO:0000256" key="10">
    <source>
        <dbReference type="SAM" id="Coils"/>
    </source>
</evidence>
<dbReference type="GO" id="GO:0071972">
    <property type="term" value="F:peptidoglycan L,D-transpeptidase activity"/>
    <property type="evidence" value="ECO:0007669"/>
    <property type="project" value="TreeGrafter"/>
</dbReference>
<keyword evidence="3" id="KW-1003">Cell membrane</keyword>
<feature type="domain" description="Penicillin-binding protein dimerisation" evidence="13">
    <location>
        <begin position="87"/>
        <end position="246"/>
    </location>
</feature>
<protein>
    <recommendedName>
        <fullName evidence="16">Penicillin-binding protein 2</fullName>
    </recommendedName>
</protein>
<keyword evidence="8 11" id="KW-0472">Membrane</keyword>
<proteinExistence type="predicted"/>
<evidence type="ECO:0000256" key="7">
    <source>
        <dbReference type="ARBA" id="ARBA00022989"/>
    </source>
</evidence>
<accession>A0A1F8EIB0</accession>
<dbReference type="Gene3D" id="3.90.1310.10">
    <property type="entry name" value="Penicillin-binding protein 2a (Domain 2)"/>
    <property type="match status" value="1"/>
</dbReference>
<dbReference type="GO" id="GO:0009252">
    <property type="term" value="P:peptidoglycan biosynthetic process"/>
    <property type="evidence" value="ECO:0007669"/>
    <property type="project" value="UniProtKB-KW"/>
</dbReference>
<dbReference type="Pfam" id="PF00905">
    <property type="entry name" value="Transpeptidase"/>
    <property type="match status" value="1"/>
</dbReference>
<dbReference type="Pfam" id="PF03717">
    <property type="entry name" value="PBP_dimer"/>
    <property type="match status" value="1"/>
</dbReference>
<dbReference type="GO" id="GO:0005886">
    <property type="term" value="C:plasma membrane"/>
    <property type="evidence" value="ECO:0007669"/>
    <property type="project" value="UniProtKB-SubCell"/>
</dbReference>
<evidence type="ECO:0000256" key="5">
    <source>
        <dbReference type="ARBA" id="ARBA00022960"/>
    </source>
</evidence>
<feature type="transmembrane region" description="Helical" evidence="11">
    <location>
        <begin position="43"/>
        <end position="63"/>
    </location>
</feature>
<keyword evidence="4 11" id="KW-0812">Transmembrane</keyword>
<evidence type="ECO:0000259" key="13">
    <source>
        <dbReference type="Pfam" id="PF03717"/>
    </source>
</evidence>
<name>A0A1F8EIB0_9BACT</name>
<evidence type="ECO:0008006" key="16">
    <source>
        <dbReference type="Google" id="ProtNLM"/>
    </source>
</evidence>
<evidence type="ECO:0000256" key="3">
    <source>
        <dbReference type="ARBA" id="ARBA00022475"/>
    </source>
</evidence>
<dbReference type="GO" id="GO:0071555">
    <property type="term" value="P:cell wall organization"/>
    <property type="evidence" value="ECO:0007669"/>
    <property type="project" value="UniProtKB-KW"/>
</dbReference>
<dbReference type="PANTHER" id="PTHR30627">
    <property type="entry name" value="PEPTIDOGLYCAN D,D-TRANSPEPTIDASE"/>
    <property type="match status" value="1"/>
</dbReference>
<evidence type="ECO:0000256" key="11">
    <source>
        <dbReference type="SAM" id="Phobius"/>
    </source>
</evidence>
<evidence type="ECO:0000256" key="4">
    <source>
        <dbReference type="ARBA" id="ARBA00022692"/>
    </source>
</evidence>
<dbReference type="InterPro" id="IPR001460">
    <property type="entry name" value="PCN-bd_Tpept"/>
</dbReference>
<feature type="domain" description="Penicillin-binding protein transpeptidase" evidence="12">
    <location>
        <begin position="292"/>
        <end position="617"/>
    </location>
</feature>
<dbReference type="InterPro" id="IPR036138">
    <property type="entry name" value="PBP_dimer_sf"/>
</dbReference>
<keyword evidence="6" id="KW-0573">Peptidoglycan synthesis</keyword>
<reference evidence="14 15" key="1">
    <citation type="journal article" date="2016" name="Nat. Commun.">
        <title>Thousands of microbial genomes shed light on interconnected biogeochemical processes in an aquifer system.</title>
        <authorList>
            <person name="Anantharaman K."/>
            <person name="Brown C.T."/>
            <person name="Hug L.A."/>
            <person name="Sharon I."/>
            <person name="Castelle C.J."/>
            <person name="Probst A.J."/>
            <person name="Thomas B.C."/>
            <person name="Singh A."/>
            <person name="Wilkins M.J."/>
            <person name="Karaoz U."/>
            <person name="Brodie E.L."/>
            <person name="Williams K.H."/>
            <person name="Hubbard S.S."/>
            <person name="Banfield J.F."/>
        </authorList>
    </citation>
    <scope>NUCLEOTIDE SEQUENCE [LARGE SCALE GENOMIC DNA]</scope>
</reference>
<dbReference type="AlphaFoldDB" id="A0A1F8EIB0"/>